<dbReference type="GO" id="GO:0008168">
    <property type="term" value="F:methyltransferase activity"/>
    <property type="evidence" value="ECO:0007669"/>
    <property type="project" value="UniProtKB-KW"/>
</dbReference>
<dbReference type="Pfam" id="PF04191">
    <property type="entry name" value="PEMT"/>
    <property type="match status" value="1"/>
</dbReference>
<evidence type="ECO:0000313" key="6">
    <source>
        <dbReference type="EMBL" id="OIQ66435.1"/>
    </source>
</evidence>
<protein>
    <submittedName>
        <fullName evidence="6">Isoprenylcysteine carboxyl methyltransferase (ICMT) family protein</fullName>
    </submittedName>
</protein>
<keyword evidence="2 5" id="KW-0812">Transmembrane</keyword>
<evidence type="ECO:0000256" key="2">
    <source>
        <dbReference type="ARBA" id="ARBA00022692"/>
    </source>
</evidence>
<evidence type="ECO:0000256" key="5">
    <source>
        <dbReference type="SAM" id="Phobius"/>
    </source>
</evidence>
<dbReference type="GO" id="GO:0032259">
    <property type="term" value="P:methylation"/>
    <property type="evidence" value="ECO:0007669"/>
    <property type="project" value="UniProtKB-KW"/>
</dbReference>
<evidence type="ECO:0000256" key="3">
    <source>
        <dbReference type="ARBA" id="ARBA00022989"/>
    </source>
</evidence>
<feature type="transmembrane region" description="Helical" evidence="5">
    <location>
        <begin position="49"/>
        <end position="73"/>
    </location>
</feature>
<gene>
    <name evidence="6" type="ORF">GALL_519940</name>
</gene>
<dbReference type="Gene3D" id="1.20.120.1630">
    <property type="match status" value="1"/>
</dbReference>
<evidence type="ECO:0000256" key="4">
    <source>
        <dbReference type="ARBA" id="ARBA00023136"/>
    </source>
</evidence>
<sequence length="203" mass="22106">MLVALLGVLPLCRYRPIAKSTALLPRFAALVTVCIPPFCVLLDRAPPNLLCNLMAVMAGVSASILGVLTLSFLGRSFSVMPEARRLVTAGPYSIVRHPLYLFELLGVVGILLQVRSLPGVMLLALIVVLQIARARWEEAVLDRAIPDFAAYRQQVPFLIPHDARSFFALLHEDATARRRSAVVMSSVFGLLALVVIALPRLVG</sequence>
<reference evidence="6" key="1">
    <citation type="submission" date="2016-10" db="EMBL/GenBank/DDBJ databases">
        <title>Sequence of Gallionella enrichment culture.</title>
        <authorList>
            <person name="Poehlein A."/>
            <person name="Muehling M."/>
            <person name="Daniel R."/>
        </authorList>
    </citation>
    <scope>NUCLEOTIDE SEQUENCE</scope>
</reference>
<dbReference type="PANTHER" id="PTHR43847:SF1">
    <property type="entry name" value="BLL3993 PROTEIN"/>
    <property type="match status" value="1"/>
</dbReference>
<dbReference type="EMBL" id="MLJW01006603">
    <property type="protein sequence ID" value="OIQ66435.1"/>
    <property type="molecule type" value="Genomic_DNA"/>
</dbReference>
<name>A0A1J5PMC2_9ZZZZ</name>
<comment type="caution">
    <text evidence="6">The sequence shown here is derived from an EMBL/GenBank/DDBJ whole genome shotgun (WGS) entry which is preliminary data.</text>
</comment>
<keyword evidence="6" id="KW-0489">Methyltransferase</keyword>
<organism evidence="6">
    <name type="scientific">mine drainage metagenome</name>
    <dbReference type="NCBI Taxonomy" id="410659"/>
    <lineage>
        <taxon>unclassified sequences</taxon>
        <taxon>metagenomes</taxon>
        <taxon>ecological metagenomes</taxon>
    </lineage>
</organism>
<accession>A0A1J5PMC2</accession>
<feature type="transmembrane region" description="Helical" evidence="5">
    <location>
        <begin position="104"/>
        <end position="129"/>
    </location>
</feature>
<feature type="transmembrane region" description="Helical" evidence="5">
    <location>
        <begin position="181"/>
        <end position="202"/>
    </location>
</feature>
<feature type="transmembrane region" description="Helical" evidence="5">
    <location>
        <begin position="23"/>
        <end position="42"/>
    </location>
</feature>
<evidence type="ECO:0000256" key="1">
    <source>
        <dbReference type="ARBA" id="ARBA00004127"/>
    </source>
</evidence>
<dbReference type="InterPro" id="IPR052527">
    <property type="entry name" value="Metal_cation-efflux_comp"/>
</dbReference>
<dbReference type="InterPro" id="IPR007318">
    <property type="entry name" value="Phopholipid_MeTrfase"/>
</dbReference>
<keyword evidence="6" id="KW-0808">Transferase</keyword>
<keyword evidence="3 5" id="KW-1133">Transmembrane helix</keyword>
<dbReference type="PANTHER" id="PTHR43847">
    <property type="entry name" value="BLL3993 PROTEIN"/>
    <property type="match status" value="1"/>
</dbReference>
<dbReference type="GO" id="GO:0012505">
    <property type="term" value="C:endomembrane system"/>
    <property type="evidence" value="ECO:0007669"/>
    <property type="project" value="UniProtKB-SubCell"/>
</dbReference>
<dbReference type="AlphaFoldDB" id="A0A1J5PMC2"/>
<proteinExistence type="predicted"/>
<comment type="subcellular location">
    <subcellularLocation>
        <location evidence="1">Endomembrane system</location>
        <topology evidence="1">Multi-pass membrane protein</topology>
    </subcellularLocation>
</comment>
<keyword evidence="4 5" id="KW-0472">Membrane</keyword>